<accession>A0ABW3MHG4</accession>
<dbReference type="EMBL" id="JBHTIS010002229">
    <property type="protein sequence ID" value="MFD1049522.1"/>
    <property type="molecule type" value="Genomic_DNA"/>
</dbReference>
<name>A0ABW3MHG4_9PSEU</name>
<feature type="region of interest" description="Disordered" evidence="1">
    <location>
        <begin position="105"/>
        <end position="138"/>
    </location>
</feature>
<keyword evidence="3" id="KW-1185">Reference proteome</keyword>
<evidence type="ECO:0000313" key="2">
    <source>
        <dbReference type="EMBL" id="MFD1049522.1"/>
    </source>
</evidence>
<evidence type="ECO:0000313" key="3">
    <source>
        <dbReference type="Proteomes" id="UP001597045"/>
    </source>
</evidence>
<comment type="caution">
    <text evidence="2">The sequence shown here is derived from an EMBL/GenBank/DDBJ whole genome shotgun (WGS) entry which is preliminary data.</text>
</comment>
<proteinExistence type="predicted"/>
<organism evidence="2 3">
    <name type="scientific">Kibdelosporangium lantanae</name>
    <dbReference type="NCBI Taxonomy" id="1497396"/>
    <lineage>
        <taxon>Bacteria</taxon>
        <taxon>Bacillati</taxon>
        <taxon>Actinomycetota</taxon>
        <taxon>Actinomycetes</taxon>
        <taxon>Pseudonocardiales</taxon>
        <taxon>Pseudonocardiaceae</taxon>
        <taxon>Kibdelosporangium</taxon>
    </lineage>
</organism>
<evidence type="ECO:0000256" key="1">
    <source>
        <dbReference type="SAM" id="MobiDB-lite"/>
    </source>
</evidence>
<protein>
    <submittedName>
        <fullName evidence="2">Uncharacterized protein</fullName>
    </submittedName>
</protein>
<gene>
    <name evidence="2" type="ORF">ACFQ1S_30295</name>
</gene>
<dbReference type="Proteomes" id="UP001597045">
    <property type="component" value="Unassembled WGS sequence"/>
</dbReference>
<reference evidence="3" key="1">
    <citation type="journal article" date="2019" name="Int. J. Syst. Evol. Microbiol.">
        <title>The Global Catalogue of Microorganisms (GCM) 10K type strain sequencing project: providing services to taxonomists for standard genome sequencing and annotation.</title>
        <authorList>
            <consortium name="The Broad Institute Genomics Platform"/>
            <consortium name="The Broad Institute Genome Sequencing Center for Infectious Disease"/>
            <person name="Wu L."/>
            <person name="Ma J."/>
        </authorList>
    </citation>
    <scope>NUCLEOTIDE SEQUENCE [LARGE SCALE GENOMIC DNA]</scope>
    <source>
        <strain evidence="3">JCM 31486</strain>
    </source>
</reference>
<sequence length="138" mass="15353">MALVAGLVAVFSGRHHAWFAYRIAVGRLGHARLLPHDLMSFWDDAHRLGLLRAVGAAYEFRHNALRIHLAEQYVRGSSPYRPTRTFLRPQKDDTAWRTDLSAVLTSERSTMGRKDDAPIEPDPTPGAGPLDPTLRGGD</sequence>